<keyword evidence="4" id="KW-1185">Reference proteome</keyword>
<proteinExistence type="predicted"/>
<organism evidence="3 4">
    <name type="scientific">Ramazzottius varieornatus</name>
    <name type="common">Water bear</name>
    <name type="synonym">Tardigrade</name>
    <dbReference type="NCBI Taxonomy" id="947166"/>
    <lineage>
        <taxon>Eukaryota</taxon>
        <taxon>Metazoa</taxon>
        <taxon>Ecdysozoa</taxon>
        <taxon>Tardigrada</taxon>
        <taxon>Eutardigrada</taxon>
        <taxon>Parachela</taxon>
        <taxon>Hypsibioidea</taxon>
        <taxon>Ramazzottiidae</taxon>
        <taxon>Ramazzottius</taxon>
    </lineage>
</organism>
<keyword evidence="2" id="KW-0732">Signal</keyword>
<evidence type="ECO:0000256" key="1">
    <source>
        <dbReference type="SAM" id="MobiDB-lite"/>
    </source>
</evidence>
<dbReference type="Proteomes" id="UP000186922">
    <property type="component" value="Unassembled WGS sequence"/>
</dbReference>
<protein>
    <submittedName>
        <fullName evidence="3">Uncharacterized protein</fullName>
    </submittedName>
</protein>
<comment type="caution">
    <text evidence="3">The sequence shown here is derived from an EMBL/GenBank/DDBJ whole genome shotgun (WGS) entry which is preliminary data.</text>
</comment>
<gene>
    <name evidence="3" type="primary">RvY_09433</name>
    <name evidence="3" type="synonym">RvY_09433.1</name>
    <name evidence="3" type="ORF">RvY_09433-1</name>
</gene>
<feature type="compositionally biased region" description="Basic and acidic residues" evidence="1">
    <location>
        <begin position="536"/>
        <end position="548"/>
    </location>
</feature>
<evidence type="ECO:0000313" key="3">
    <source>
        <dbReference type="EMBL" id="GAU98261.1"/>
    </source>
</evidence>
<dbReference type="PROSITE" id="PS51257">
    <property type="entry name" value="PROKAR_LIPOPROTEIN"/>
    <property type="match status" value="1"/>
</dbReference>
<name>A0A1D1V995_RAMVA</name>
<sequence>MSCTKEMSRLSFLWSSVLLSCSVTGVFAEVIDDDIHGLSPYFPDHKPYFNSSSFRNTSLNYHINTNPSNQDSKQIKDEDVVAKLRFHIVLTNDTLHNPAMKEEHKEEHNEKHDEKSYYTVSTTSESPYYPPPVWALATKLPVKVEEHHSSAVHYKKEPPYHELYEGLSEQYYGQKVEEKKEERTTPTSTRALLYYTTPHPGTKSSSTAYPTTYQTTTYPTSSAHTTTTTQVYKTGANKVVVDLIKTEDDKEEAMVYGKARKQESEKKVAIKQEYQKPEGPRLGTLKAKFEIHDHHDMPLDEYDDWIMERPVIVKIVPGSSGEVERMDNVITTTAPEHSRQQPARRAPEQPSSIGPEVDLRDVLARIRFHIFRINEILQVVPEQVGSTGSNPEPPARIVTEVGSPASANQEGPSASSYYEPPKDAPYVKQKTQQYVPTSTLAVYQPPQYIPTTTLRPPVYQAQQYAPPKPYAPPVVLGDNDNVPSYSVPVQYVPSPFMYNSPAKLSVLPPRPAANGAPLVQAKPVPSTYVQPVTRPPYERHVLSKERTADPYDPAAMQFYREVTNSIDYSDYEDAE</sequence>
<feature type="region of interest" description="Disordered" evidence="1">
    <location>
        <begin position="332"/>
        <end position="354"/>
    </location>
</feature>
<accession>A0A1D1V995</accession>
<feature type="signal peptide" evidence="2">
    <location>
        <begin position="1"/>
        <end position="28"/>
    </location>
</feature>
<dbReference type="AlphaFoldDB" id="A0A1D1V995"/>
<feature type="region of interest" description="Disordered" evidence="1">
    <location>
        <begin position="529"/>
        <end position="548"/>
    </location>
</feature>
<dbReference type="EMBL" id="BDGG01000004">
    <property type="protein sequence ID" value="GAU98261.1"/>
    <property type="molecule type" value="Genomic_DNA"/>
</dbReference>
<feature type="chain" id="PRO_5008898189" evidence="2">
    <location>
        <begin position="29"/>
        <end position="575"/>
    </location>
</feature>
<reference evidence="3 4" key="1">
    <citation type="journal article" date="2016" name="Nat. Commun.">
        <title>Extremotolerant tardigrade genome and improved radiotolerance of human cultured cells by tardigrade-unique protein.</title>
        <authorList>
            <person name="Hashimoto T."/>
            <person name="Horikawa D.D."/>
            <person name="Saito Y."/>
            <person name="Kuwahara H."/>
            <person name="Kozuka-Hata H."/>
            <person name="Shin-I T."/>
            <person name="Minakuchi Y."/>
            <person name="Ohishi K."/>
            <person name="Motoyama A."/>
            <person name="Aizu T."/>
            <person name="Enomoto A."/>
            <person name="Kondo K."/>
            <person name="Tanaka S."/>
            <person name="Hara Y."/>
            <person name="Koshikawa S."/>
            <person name="Sagara H."/>
            <person name="Miura T."/>
            <person name="Yokobori S."/>
            <person name="Miyagawa K."/>
            <person name="Suzuki Y."/>
            <person name="Kubo T."/>
            <person name="Oyama M."/>
            <person name="Kohara Y."/>
            <person name="Fujiyama A."/>
            <person name="Arakawa K."/>
            <person name="Katayama T."/>
            <person name="Toyoda A."/>
            <person name="Kunieda T."/>
        </authorList>
    </citation>
    <scope>NUCLEOTIDE SEQUENCE [LARGE SCALE GENOMIC DNA]</scope>
    <source>
        <strain evidence="3 4">YOKOZUNA-1</strain>
    </source>
</reference>
<evidence type="ECO:0000256" key="2">
    <source>
        <dbReference type="SAM" id="SignalP"/>
    </source>
</evidence>
<evidence type="ECO:0000313" key="4">
    <source>
        <dbReference type="Proteomes" id="UP000186922"/>
    </source>
</evidence>